<evidence type="ECO:0000313" key="2">
    <source>
        <dbReference type="Proteomes" id="UP001234297"/>
    </source>
</evidence>
<sequence length="1256" mass="139850">MADLTGDREGSATAAELSYGSAISGRSEMATPHLLTVSGSFKGDGKGSRRRTTIRPSLDADEFINLLHGSDPVKVELNRLENEVRDKDRELGEAQAEIKALKLSERLREKAVEELTEELAKVDEKLKLTESLLENKNLEIKKINDEKKASMAAQFAAEATLRRVHAAQKDDDMPPIEAILAPLEAELKLSRQEIAKLQDDNKALDRLTKSKEAALLEAERTVQIALAKASMVDDLQNKNQELVKQIEICQEENKILDKMHRQKVAEVEKLSQTVRELEEAVLQGGAAANAVRDYQRKVQEMNEERKTLDRELARAKVTANRVAVVVANEWKDANDKVMPVKQWLEDRRVLQGEMQQLREKLAIAERTAKSEAQLKEKYHLRLKVLEEGLKASMNGHNRTTSEGRSVSNGRSRRQSLGGAENISKLTSNGLLSKRPPSSQFRSLIASGTSTVLKHAKGTSRSFDGGTRSLDRGKILSNGTGSNHSLNNSSEGTGDGETHNSWKDSADEKPIEFSNVDTDDCVSGLLYDMLQKEVIALRKAGHEKDQSLKDKDDAIEMLAKKVETLTKAMEVEAKKMRREVAAMEKEVAAMRVEKEHESRARRLGNSKGPVNSSQLLPGRNVARSGLMRNFRRDLSEIRFIALRFRYGMATMESLIGLVNRIQRACTVLGDHGGEGSSLWEALPSVAVVGGQSSGKSSVLESIVGRDFLPRGSGIVTRRPLVLQLHKTNEGQPEYGEFLHAPKKRFNDFASVRKEIQDETDRITGRSKHISNIPIHLSIYSPNVVDLTLIDLPGMTKVAIEGQPDSIVEDIENMVRSYVEKPNCIILAISPANQDIATSDAIKLAREVDPSGERTFGVLTKLDLMDKGTNALDVLEGRSYRLQHPWVGIVNRSQADINKNVDMIAARRREHEYFSSSPDYGHLAHKMGSEYLAKLLSQHLESVIKARIPSIIALINKTITELEAELDHLGRPIGADAGAQLYIILEMCRAFDRVFKEHLDGGRPGGDRIYGVFDNQLPAALKKLPFDRHLSIQNVKKVISEADGYQPHLIAPEQGYRRLIDGSLGFFKGPAEASVDAVHFILKELVRKSIAETQELKRFPTLQADIAAAANDALERFREDSRKTVLRLVEMESSYLTVDFFRKLPLEAEKGGNPTAPTTDRYADAHLRRIGSNVSSYIGMVCDTLKNSIPKAVVYSQVREAKRSLLNQFYAQVGGREKKQLGAMLDEDPALMEKREAIAKRLELYKSARDEIDSVAWK</sequence>
<proteinExistence type="predicted"/>
<dbReference type="EMBL" id="CM056809">
    <property type="protein sequence ID" value="KAJ8648455.1"/>
    <property type="molecule type" value="Genomic_DNA"/>
</dbReference>
<comment type="caution">
    <text evidence="1">The sequence shown here is derived from an EMBL/GenBank/DDBJ whole genome shotgun (WGS) entry which is preliminary data.</text>
</comment>
<keyword evidence="2" id="KW-1185">Reference proteome</keyword>
<gene>
    <name evidence="1" type="ORF">MRB53_001478</name>
</gene>
<dbReference type="Proteomes" id="UP001234297">
    <property type="component" value="Chromosome 1"/>
</dbReference>
<organism evidence="1 2">
    <name type="scientific">Persea americana</name>
    <name type="common">Avocado</name>
    <dbReference type="NCBI Taxonomy" id="3435"/>
    <lineage>
        <taxon>Eukaryota</taxon>
        <taxon>Viridiplantae</taxon>
        <taxon>Streptophyta</taxon>
        <taxon>Embryophyta</taxon>
        <taxon>Tracheophyta</taxon>
        <taxon>Spermatophyta</taxon>
        <taxon>Magnoliopsida</taxon>
        <taxon>Magnoliidae</taxon>
        <taxon>Laurales</taxon>
        <taxon>Lauraceae</taxon>
        <taxon>Persea</taxon>
    </lineage>
</organism>
<evidence type="ECO:0000313" key="1">
    <source>
        <dbReference type="EMBL" id="KAJ8648455.1"/>
    </source>
</evidence>
<reference evidence="1 2" key="1">
    <citation type="journal article" date="2022" name="Hortic Res">
        <title>A haplotype resolved chromosomal level avocado genome allows analysis of novel avocado genes.</title>
        <authorList>
            <person name="Nath O."/>
            <person name="Fletcher S.J."/>
            <person name="Hayward A."/>
            <person name="Shaw L.M."/>
            <person name="Masouleh A.K."/>
            <person name="Furtado A."/>
            <person name="Henry R.J."/>
            <person name="Mitter N."/>
        </authorList>
    </citation>
    <scope>NUCLEOTIDE SEQUENCE [LARGE SCALE GENOMIC DNA]</scope>
    <source>
        <strain evidence="2">cv. Hass</strain>
    </source>
</reference>
<protein>
    <submittedName>
        <fullName evidence="1">Uncharacterized protein</fullName>
    </submittedName>
</protein>
<name>A0ACC2MSR5_PERAE</name>
<accession>A0ACC2MSR5</accession>